<proteinExistence type="predicted"/>
<dbReference type="InterPro" id="IPR051320">
    <property type="entry name" value="Viral_Replic_Matur_Polypro"/>
</dbReference>
<evidence type="ECO:0000256" key="1">
    <source>
        <dbReference type="ARBA" id="ARBA00022670"/>
    </source>
</evidence>
<gene>
    <name evidence="11" type="ORF">PYCCODRAFT_1336740</name>
</gene>
<reference evidence="11 12" key="1">
    <citation type="journal article" date="2015" name="Biotechnol. Biofuels">
        <title>Enhanced degradation of softwood versus hardwood by the white-rot fungus Pycnoporus coccineus.</title>
        <authorList>
            <person name="Couturier M."/>
            <person name="Navarro D."/>
            <person name="Chevret D."/>
            <person name="Henrissat B."/>
            <person name="Piumi F."/>
            <person name="Ruiz-Duenas F.J."/>
            <person name="Martinez A.T."/>
            <person name="Grigoriev I.V."/>
            <person name="Riley R."/>
            <person name="Lipzen A."/>
            <person name="Berrin J.G."/>
            <person name="Master E.R."/>
            <person name="Rosso M.N."/>
        </authorList>
    </citation>
    <scope>NUCLEOTIDE SEQUENCE [LARGE SCALE GENOMIC DNA]</scope>
    <source>
        <strain evidence="11 12">BRFM310</strain>
    </source>
</reference>
<dbReference type="InterPro" id="IPR043128">
    <property type="entry name" value="Rev_trsase/Diguanyl_cyclase"/>
</dbReference>
<dbReference type="PANTHER" id="PTHR33064">
    <property type="entry name" value="POL PROTEIN"/>
    <property type="match status" value="1"/>
</dbReference>
<dbReference type="CDD" id="cd01647">
    <property type="entry name" value="RT_LTR"/>
    <property type="match status" value="1"/>
</dbReference>
<feature type="region of interest" description="Disordered" evidence="9">
    <location>
        <begin position="630"/>
        <end position="653"/>
    </location>
</feature>
<dbReference type="InterPro" id="IPR043502">
    <property type="entry name" value="DNA/RNA_pol_sf"/>
</dbReference>
<evidence type="ECO:0000256" key="4">
    <source>
        <dbReference type="ARBA" id="ARBA00022722"/>
    </source>
</evidence>
<dbReference type="Gene3D" id="3.30.70.270">
    <property type="match status" value="2"/>
</dbReference>
<keyword evidence="3" id="KW-0548">Nucleotidyltransferase</keyword>
<evidence type="ECO:0000256" key="5">
    <source>
        <dbReference type="ARBA" id="ARBA00022750"/>
    </source>
</evidence>
<keyword evidence="2" id="KW-0808">Transferase</keyword>
<dbReference type="GO" id="GO:0004519">
    <property type="term" value="F:endonuclease activity"/>
    <property type="evidence" value="ECO:0007669"/>
    <property type="project" value="UniProtKB-KW"/>
</dbReference>
<evidence type="ECO:0000313" key="12">
    <source>
        <dbReference type="Proteomes" id="UP000193067"/>
    </source>
</evidence>
<evidence type="ECO:0000313" key="11">
    <source>
        <dbReference type="EMBL" id="OSC96481.1"/>
    </source>
</evidence>
<evidence type="ECO:0000259" key="10">
    <source>
        <dbReference type="Pfam" id="PF17917"/>
    </source>
</evidence>
<name>A0A1Y2I9B6_TRAC3</name>
<dbReference type="Pfam" id="PF17917">
    <property type="entry name" value="RT_RNaseH"/>
    <property type="match status" value="1"/>
</dbReference>
<feature type="non-terminal residue" evidence="11">
    <location>
        <position position="1"/>
    </location>
</feature>
<dbReference type="AlphaFoldDB" id="A0A1Y2I9B6"/>
<evidence type="ECO:0000256" key="7">
    <source>
        <dbReference type="ARBA" id="ARBA00022801"/>
    </source>
</evidence>
<dbReference type="CDD" id="cd09274">
    <property type="entry name" value="RNase_HI_RT_Ty3"/>
    <property type="match status" value="1"/>
</dbReference>
<keyword evidence="7" id="KW-0378">Hydrolase</keyword>
<dbReference type="EMBL" id="KZ084180">
    <property type="protein sequence ID" value="OSC96481.1"/>
    <property type="molecule type" value="Genomic_DNA"/>
</dbReference>
<dbReference type="SUPFAM" id="SSF56672">
    <property type="entry name" value="DNA/RNA polymerases"/>
    <property type="match status" value="1"/>
</dbReference>
<keyword evidence="5" id="KW-0064">Aspartyl protease</keyword>
<keyword evidence="1" id="KW-0645">Protease</keyword>
<keyword evidence="4" id="KW-0540">Nuclease</keyword>
<dbReference type="GO" id="GO:0004190">
    <property type="term" value="F:aspartic-type endopeptidase activity"/>
    <property type="evidence" value="ECO:0007669"/>
    <property type="project" value="UniProtKB-KW"/>
</dbReference>
<dbReference type="InterPro" id="IPR041373">
    <property type="entry name" value="RT_RNaseH"/>
</dbReference>
<dbReference type="STRING" id="1353009.A0A1Y2I9B6"/>
<evidence type="ECO:0000256" key="9">
    <source>
        <dbReference type="SAM" id="MobiDB-lite"/>
    </source>
</evidence>
<dbReference type="PANTHER" id="PTHR33064:SF37">
    <property type="entry name" value="RIBONUCLEASE H"/>
    <property type="match status" value="1"/>
</dbReference>
<dbReference type="Proteomes" id="UP000193067">
    <property type="component" value="Unassembled WGS sequence"/>
</dbReference>
<keyword evidence="8" id="KW-0695">RNA-directed DNA polymerase</keyword>
<dbReference type="OrthoDB" id="5599163at2759"/>
<organism evidence="11 12">
    <name type="scientific">Trametes coccinea (strain BRFM310)</name>
    <name type="common">Pycnoporus coccineus</name>
    <dbReference type="NCBI Taxonomy" id="1353009"/>
    <lineage>
        <taxon>Eukaryota</taxon>
        <taxon>Fungi</taxon>
        <taxon>Dikarya</taxon>
        <taxon>Basidiomycota</taxon>
        <taxon>Agaricomycotina</taxon>
        <taxon>Agaricomycetes</taxon>
        <taxon>Polyporales</taxon>
        <taxon>Polyporaceae</taxon>
        <taxon>Trametes</taxon>
    </lineage>
</organism>
<feature type="domain" description="Reverse transcriptase RNase H-like" evidence="10">
    <location>
        <begin position="518"/>
        <end position="617"/>
    </location>
</feature>
<keyword evidence="12" id="KW-1185">Reference proteome</keyword>
<evidence type="ECO:0000256" key="6">
    <source>
        <dbReference type="ARBA" id="ARBA00022759"/>
    </source>
</evidence>
<dbReference type="GO" id="GO:0003964">
    <property type="term" value="F:RNA-directed DNA polymerase activity"/>
    <property type="evidence" value="ECO:0007669"/>
    <property type="project" value="UniProtKB-KW"/>
</dbReference>
<evidence type="ECO:0000256" key="8">
    <source>
        <dbReference type="ARBA" id="ARBA00022918"/>
    </source>
</evidence>
<evidence type="ECO:0000256" key="3">
    <source>
        <dbReference type="ARBA" id="ARBA00022695"/>
    </source>
</evidence>
<dbReference type="GO" id="GO:0006508">
    <property type="term" value="P:proteolysis"/>
    <property type="evidence" value="ECO:0007669"/>
    <property type="project" value="UniProtKB-KW"/>
</dbReference>
<dbReference type="Gene3D" id="3.10.10.10">
    <property type="entry name" value="HIV Type 1 Reverse Transcriptase, subunit A, domain 1"/>
    <property type="match status" value="1"/>
</dbReference>
<keyword evidence="6" id="KW-0255">Endonuclease</keyword>
<protein>
    <submittedName>
        <fullName evidence="11">DNA/RNA polymerase</fullName>
    </submittedName>
</protein>
<sequence length="667" mass="74966">IPVIGRTIRCLLGDASYLEDFDTFMAAFQMDPPSTYDPLLRAVEYSISSPSFPLDTRWVTRALAEPAQERSVAAVRKYKPVARKVRPVPTNMPDTSAQVFKRLELPPPPPLPIHPPTLDDFIPTDRLTRARLDLILASIPDEFLRPAEIALLAYVVSERQAAIAFTDNERGIFSREYFPDYVIPVIEHVPWVRSPIPIPKAIEGEVRKLLSEQSLAGKYEESCASYRSRVFTVLKKNKSLRLVHDLQDLNAVTIRDSALPPRPDDFAEQFVGRAIYGVADLFSGYDARTLDPRSRDLTTFQCMNESLRNTCLPQGATNAVSDFSRCTKHTLRDEPDAEAFVDDCGIMGPPSRYDDELIAADSDIRRFVYEYATTLDRVFRRFELAGLTASGTKLVLASPKVEIVGSVVSLDGWHLSHGIANKVLKWPYPVNLTEVRSFLGVAGVGRRWIQGFSLIARPLTILCRRSDEPFALTDEAKHAVDVLKERIGSAPVLKRINYDAARSILPPIVPPYDCDGLVIISVDSSIYGAGWVLYQIHGSVRHPALFGSCTFSATESRYSQPKLELYGVFRAFKELRSRAWGTHFLLEVDAKFLEKMIKEPDLPNAPMTRWVAYLQLFDFTLQHIPAEKGKVQDALSRRPPSSEDSDESDGEAHLNEVLGYNTRYERC</sequence>
<evidence type="ECO:0000256" key="2">
    <source>
        <dbReference type="ARBA" id="ARBA00022679"/>
    </source>
</evidence>
<accession>A0A1Y2I9B6</accession>
<feature type="non-terminal residue" evidence="11">
    <location>
        <position position="667"/>
    </location>
</feature>